<feature type="domain" description="WSC" evidence="2">
    <location>
        <begin position="19"/>
        <end position="115"/>
    </location>
</feature>
<dbReference type="EMBL" id="KZ613465">
    <property type="protein sequence ID" value="PMD27924.1"/>
    <property type="molecule type" value="Genomic_DNA"/>
</dbReference>
<reference evidence="3 4" key="1">
    <citation type="submission" date="2016-05" db="EMBL/GenBank/DDBJ databases">
        <title>A degradative enzymes factory behind the ericoid mycorrhizal symbiosis.</title>
        <authorList>
            <consortium name="DOE Joint Genome Institute"/>
            <person name="Martino E."/>
            <person name="Morin E."/>
            <person name="Grelet G."/>
            <person name="Kuo A."/>
            <person name="Kohler A."/>
            <person name="Daghino S."/>
            <person name="Barry K."/>
            <person name="Choi C."/>
            <person name="Cichocki N."/>
            <person name="Clum A."/>
            <person name="Copeland A."/>
            <person name="Hainaut M."/>
            <person name="Haridas S."/>
            <person name="Labutti K."/>
            <person name="Lindquist E."/>
            <person name="Lipzen A."/>
            <person name="Khouja H.-R."/>
            <person name="Murat C."/>
            <person name="Ohm R."/>
            <person name="Olson A."/>
            <person name="Spatafora J."/>
            <person name="Veneault-Fourrey C."/>
            <person name="Henrissat B."/>
            <person name="Grigoriev I."/>
            <person name="Martin F."/>
            <person name="Perotto S."/>
        </authorList>
    </citation>
    <scope>NUCLEOTIDE SEQUENCE [LARGE SCALE GENOMIC DNA]</scope>
    <source>
        <strain evidence="3 4">UAMH 7357</strain>
    </source>
</reference>
<dbReference type="Proteomes" id="UP000235672">
    <property type="component" value="Unassembled WGS sequence"/>
</dbReference>
<organism evidence="3 4">
    <name type="scientific">Hyaloscypha hepaticicola</name>
    <dbReference type="NCBI Taxonomy" id="2082293"/>
    <lineage>
        <taxon>Eukaryota</taxon>
        <taxon>Fungi</taxon>
        <taxon>Dikarya</taxon>
        <taxon>Ascomycota</taxon>
        <taxon>Pezizomycotina</taxon>
        <taxon>Leotiomycetes</taxon>
        <taxon>Helotiales</taxon>
        <taxon>Hyaloscyphaceae</taxon>
        <taxon>Hyaloscypha</taxon>
    </lineage>
</organism>
<evidence type="ECO:0000259" key="2">
    <source>
        <dbReference type="PROSITE" id="PS51212"/>
    </source>
</evidence>
<name>A0A2J6QNU4_9HELO</name>
<proteinExistence type="predicted"/>
<dbReference type="InterPro" id="IPR002889">
    <property type="entry name" value="WSC_carb-bd"/>
</dbReference>
<dbReference type="OrthoDB" id="10437358at2759"/>
<evidence type="ECO:0000256" key="1">
    <source>
        <dbReference type="SAM" id="MobiDB-lite"/>
    </source>
</evidence>
<dbReference type="PROSITE" id="PS51212">
    <property type="entry name" value="WSC"/>
    <property type="match status" value="1"/>
</dbReference>
<gene>
    <name evidence="3" type="ORF">NA56DRAFT_721750</name>
</gene>
<protein>
    <recommendedName>
        <fullName evidence="2">WSC domain-containing protein</fullName>
    </recommendedName>
</protein>
<dbReference type="STRING" id="1745343.A0A2J6QNU4"/>
<sequence>MTSCGSPSALSCIPLSGGSYTWLGCYLDGASATGSPASAGYQITGFTGTATDCVTTCSTGNSGVAYPYASIEAGSCYCGTDVSSSPSVSASLCNIFCSDNSLCGGFDGTSVYSEAYMYISGGSAGCPALSSTTSSSTMSSTTTTTSSSTTMSTSTTSSATFPTGTSCDYLVNGNFASGVLAPWTSPYENEIVITNTPPAQVIPFAPSTYVLQVSLPAGQNWTVQQTVFVCPLTPYAPLIDYQLATDPSGGSRTNTCTYQFCELTTKTCGRVATMRAGKWGSNSPQFKTKAGQTQAIVQVHFHCPVATVAFMGQLMMNPFGTG</sequence>
<dbReference type="AlphaFoldDB" id="A0A2J6QNU4"/>
<evidence type="ECO:0000313" key="4">
    <source>
        <dbReference type="Proteomes" id="UP000235672"/>
    </source>
</evidence>
<feature type="region of interest" description="Disordered" evidence="1">
    <location>
        <begin position="131"/>
        <end position="155"/>
    </location>
</feature>
<keyword evidence="4" id="KW-1185">Reference proteome</keyword>
<evidence type="ECO:0000313" key="3">
    <source>
        <dbReference type="EMBL" id="PMD27924.1"/>
    </source>
</evidence>
<accession>A0A2J6QNU4</accession>